<comment type="caution">
    <text evidence="2">The sequence shown here is derived from an EMBL/GenBank/DDBJ whole genome shotgun (WGS) entry which is preliminary data.</text>
</comment>
<dbReference type="SUPFAM" id="SSF159894">
    <property type="entry name" value="YgaC/TfoX-N like"/>
    <property type="match status" value="1"/>
</dbReference>
<keyword evidence="3" id="KW-1185">Reference proteome</keyword>
<reference evidence="2 3" key="1">
    <citation type="submission" date="2018-08" db="EMBL/GenBank/DDBJ databases">
        <title>Lysobacter sp. zong2l5, whole genome shotgun sequence.</title>
        <authorList>
            <person name="Zhang X."/>
            <person name="Feng G."/>
            <person name="Zhu H."/>
        </authorList>
    </citation>
    <scope>NUCLEOTIDE SEQUENCE [LARGE SCALE GENOMIC DNA]</scope>
    <source>
        <strain evidence="3">zong2l5</strain>
    </source>
</reference>
<dbReference type="EMBL" id="QTSU01000001">
    <property type="protein sequence ID" value="RDZ27760.1"/>
    <property type="molecule type" value="Genomic_DNA"/>
</dbReference>
<dbReference type="InterPro" id="IPR047525">
    <property type="entry name" value="TfoX-like"/>
</dbReference>
<evidence type="ECO:0000259" key="1">
    <source>
        <dbReference type="Pfam" id="PF04993"/>
    </source>
</evidence>
<evidence type="ECO:0000313" key="3">
    <source>
        <dbReference type="Proteomes" id="UP000264492"/>
    </source>
</evidence>
<dbReference type="RefSeq" id="WP_115857203.1">
    <property type="nucleotide sequence ID" value="NZ_QTSU01000001.1"/>
</dbReference>
<gene>
    <name evidence="2" type="ORF">DX914_00875</name>
</gene>
<dbReference type="PANTHER" id="PTHR36121:SF1">
    <property type="entry name" value="PROTEIN SXY"/>
    <property type="match status" value="1"/>
</dbReference>
<evidence type="ECO:0000313" key="2">
    <source>
        <dbReference type="EMBL" id="RDZ27760.1"/>
    </source>
</evidence>
<proteinExistence type="predicted"/>
<dbReference type="Pfam" id="PF04993">
    <property type="entry name" value="TfoX_N"/>
    <property type="match status" value="1"/>
</dbReference>
<accession>A0A371K1M3</accession>
<dbReference type="Gene3D" id="3.30.1460.30">
    <property type="entry name" value="YgaC/TfoX-N like chaperone"/>
    <property type="match status" value="1"/>
</dbReference>
<dbReference type="Proteomes" id="UP000264492">
    <property type="component" value="Unassembled WGS sequence"/>
</dbReference>
<feature type="domain" description="TfoX N-terminal" evidence="1">
    <location>
        <begin position="10"/>
        <end position="102"/>
    </location>
</feature>
<sequence length="117" mass="13062">MSDYLDYLRELMTGFGTVTVRRMFGGHGLYRDGVFFAVVDDDTLYLKTDELNRARFEAAGCVPFAFPKQGELVVTSYWSVPESALDSADDLRPWLDLAYAAALRKAKAPAKRGKRGS</sequence>
<protein>
    <submittedName>
        <fullName evidence="2">Transcriptional regulator</fullName>
    </submittedName>
</protein>
<dbReference type="AlphaFoldDB" id="A0A371K1M3"/>
<dbReference type="PANTHER" id="PTHR36121">
    <property type="entry name" value="PROTEIN SXY"/>
    <property type="match status" value="1"/>
</dbReference>
<dbReference type="InterPro" id="IPR007076">
    <property type="entry name" value="TfoX_N"/>
</dbReference>
<dbReference type="OrthoDB" id="8687154at2"/>
<organism evidence="2 3">
    <name type="scientific">Lysobacter silvisoli</name>
    <dbReference type="NCBI Taxonomy" id="2293254"/>
    <lineage>
        <taxon>Bacteria</taxon>
        <taxon>Pseudomonadati</taxon>
        <taxon>Pseudomonadota</taxon>
        <taxon>Gammaproteobacteria</taxon>
        <taxon>Lysobacterales</taxon>
        <taxon>Lysobacteraceae</taxon>
        <taxon>Lysobacter</taxon>
    </lineage>
</organism>
<name>A0A371K1M3_9GAMM</name>